<dbReference type="EMBL" id="DRKP01000018">
    <property type="protein sequence ID" value="HEB95096.1"/>
    <property type="molecule type" value="Genomic_DNA"/>
</dbReference>
<dbReference type="Pfam" id="PF01951">
    <property type="entry name" value="Archease"/>
    <property type="match status" value="1"/>
</dbReference>
<dbReference type="PANTHER" id="PTHR12682:SF11">
    <property type="entry name" value="PROTEIN ARCHEASE"/>
    <property type="match status" value="1"/>
</dbReference>
<evidence type="ECO:0000256" key="4">
    <source>
        <dbReference type="ARBA" id="ARBA00022837"/>
    </source>
</evidence>
<keyword evidence="2" id="KW-0819">tRNA processing</keyword>
<keyword evidence="3" id="KW-0479">Metal-binding</keyword>
<dbReference type="PANTHER" id="PTHR12682">
    <property type="entry name" value="ARCHEASE"/>
    <property type="match status" value="1"/>
</dbReference>
<dbReference type="AlphaFoldDB" id="A0A831RLI7"/>
<dbReference type="NCBIfam" id="NF001617">
    <property type="entry name" value="PRK00407.1"/>
    <property type="match status" value="1"/>
</dbReference>
<sequence length="140" mass="15836">MDQAHWEHFQHQADVGVRGIGTSMAEAFEQAALALTAVVTDPRRVQPRQAVELDCRAPDPELLLVDWLNGLIYEMATRRLLFSRFRVDLRGETLQGTAWGEPLDPRRHRPAVEVKGATYTELAVRQRDDGCWVAQCVVDV</sequence>
<dbReference type="GO" id="GO:0046872">
    <property type="term" value="F:metal ion binding"/>
    <property type="evidence" value="ECO:0007669"/>
    <property type="project" value="UniProtKB-KW"/>
</dbReference>
<dbReference type="SUPFAM" id="SSF69819">
    <property type="entry name" value="MTH1598-like"/>
    <property type="match status" value="1"/>
</dbReference>
<protein>
    <submittedName>
        <fullName evidence="6">Archease</fullName>
    </submittedName>
</protein>
<reference evidence="6" key="1">
    <citation type="journal article" date="2020" name="mSystems">
        <title>Genome- and Community-Level Interaction Insights into Carbon Utilization and Element Cycling Functions of Hydrothermarchaeota in Hydrothermal Sediment.</title>
        <authorList>
            <person name="Zhou Z."/>
            <person name="Liu Y."/>
            <person name="Xu W."/>
            <person name="Pan J."/>
            <person name="Luo Z.H."/>
            <person name="Li M."/>
        </authorList>
    </citation>
    <scope>NUCLEOTIDE SEQUENCE [LARGE SCALE GENOMIC DNA]</scope>
    <source>
        <strain evidence="6">HyVt-443</strain>
    </source>
</reference>
<gene>
    <name evidence="6" type="ORF">ENI96_01535</name>
</gene>
<proteinExistence type="inferred from homology"/>
<accession>A0A831RLI7</accession>
<name>A0A831RLI7_9GAMM</name>
<dbReference type="Proteomes" id="UP000886251">
    <property type="component" value="Unassembled WGS sequence"/>
</dbReference>
<evidence type="ECO:0000313" key="6">
    <source>
        <dbReference type="EMBL" id="HEB95096.1"/>
    </source>
</evidence>
<dbReference type="InterPro" id="IPR023572">
    <property type="entry name" value="Archease_dom"/>
</dbReference>
<dbReference type="Gene3D" id="3.55.10.10">
    <property type="entry name" value="Archease domain"/>
    <property type="match status" value="1"/>
</dbReference>
<dbReference type="GO" id="GO:0008033">
    <property type="term" value="P:tRNA processing"/>
    <property type="evidence" value="ECO:0007669"/>
    <property type="project" value="UniProtKB-KW"/>
</dbReference>
<evidence type="ECO:0000256" key="3">
    <source>
        <dbReference type="ARBA" id="ARBA00022723"/>
    </source>
</evidence>
<dbReference type="InterPro" id="IPR002804">
    <property type="entry name" value="Archease"/>
</dbReference>
<evidence type="ECO:0000259" key="5">
    <source>
        <dbReference type="Pfam" id="PF01951"/>
    </source>
</evidence>
<organism evidence="6">
    <name type="scientific">Sedimenticola thiotaurini</name>
    <dbReference type="NCBI Taxonomy" id="1543721"/>
    <lineage>
        <taxon>Bacteria</taxon>
        <taxon>Pseudomonadati</taxon>
        <taxon>Pseudomonadota</taxon>
        <taxon>Gammaproteobacteria</taxon>
        <taxon>Chromatiales</taxon>
        <taxon>Sedimenticolaceae</taxon>
        <taxon>Sedimenticola</taxon>
    </lineage>
</organism>
<feature type="domain" description="Archease" evidence="5">
    <location>
        <begin position="6"/>
        <end position="140"/>
    </location>
</feature>
<keyword evidence="4" id="KW-0106">Calcium</keyword>
<evidence type="ECO:0000256" key="2">
    <source>
        <dbReference type="ARBA" id="ARBA00022694"/>
    </source>
</evidence>
<comment type="caution">
    <text evidence="6">The sequence shown here is derived from an EMBL/GenBank/DDBJ whole genome shotgun (WGS) entry which is preliminary data.</text>
</comment>
<evidence type="ECO:0000256" key="1">
    <source>
        <dbReference type="ARBA" id="ARBA00007963"/>
    </source>
</evidence>
<comment type="similarity">
    <text evidence="1">Belongs to the archease family.</text>
</comment>
<dbReference type="InterPro" id="IPR036820">
    <property type="entry name" value="Archease_dom_sf"/>
</dbReference>